<feature type="domain" description="Ferritin-like diiron" evidence="4">
    <location>
        <begin position="60"/>
        <end position="206"/>
    </location>
</feature>
<dbReference type="InterPro" id="IPR009078">
    <property type="entry name" value="Ferritin-like_SF"/>
</dbReference>
<organism evidence="5 6">
    <name type="scientific">Pandoraea pulmonicola</name>
    <dbReference type="NCBI Taxonomy" id="93221"/>
    <lineage>
        <taxon>Bacteria</taxon>
        <taxon>Pseudomonadati</taxon>
        <taxon>Pseudomonadota</taxon>
        <taxon>Betaproteobacteria</taxon>
        <taxon>Burkholderiales</taxon>
        <taxon>Burkholderiaceae</taxon>
        <taxon>Pandoraea</taxon>
    </lineage>
</organism>
<evidence type="ECO:0000313" key="5">
    <source>
        <dbReference type="EMBL" id="SUA89858.1"/>
    </source>
</evidence>
<dbReference type="GO" id="GO:0008199">
    <property type="term" value="F:ferric iron binding"/>
    <property type="evidence" value="ECO:0007669"/>
    <property type="project" value="InterPro"/>
</dbReference>
<dbReference type="InterPro" id="IPR012347">
    <property type="entry name" value="Ferritin-like"/>
</dbReference>
<reference evidence="5 6" key="1">
    <citation type="submission" date="2018-06" db="EMBL/GenBank/DDBJ databases">
        <authorList>
            <consortium name="Pathogen Informatics"/>
            <person name="Doyle S."/>
        </authorList>
    </citation>
    <scope>NUCLEOTIDE SEQUENCE [LARGE SCALE GENOMIC DNA]</scope>
    <source>
        <strain evidence="5 6">NCTC13159</strain>
    </source>
</reference>
<dbReference type="Proteomes" id="UP000254589">
    <property type="component" value="Unassembled WGS sequence"/>
</dbReference>
<dbReference type="GO" id="GO:0005829">
    <property type="term" value="C:cytosol"/>
    <property type="evidence" value="ECO:0007669"/>
    <property type="project" value="TreeGrafter"/>
</dbReference>
<dbReference type="SUPFAM" id="SSF47240">
    <property type="entry name" value="Ferritin-like"/>
    <property type="match status" value="1"/>
</dbReference>
<dbReference type="EMBL" id="UGSJ01000001">
    <property type="protein sequence ID" value="SUA89858.1"/>
    <property type="molecule type" value="Genomic_DNA"/>
</dbReference>
<evidence type="ECO:0000313" key="6">
    <source>
        <dbReference type="Proteomes" id="UP000254589"/>
    </source>
</evidence>
<evidence type="ECO:0000256" key="3">
    <source>
        <dbReference type="SAM" id="MobiDB-lite"/>
    </source>
</evidence>
<name>A0AAJ5CZQ8_PANPU</name>
<comment type="caution">
    <text evidence="5">The sequence shown here is derived from an EMBL/GenBank/DDBJ whole genome shotgun (WGS) entry which is preliminary data.</text>
</comment>
<gene>
    <name evidence="5" type="primary">bfr_1</name>
    <name evidence="5" type="ORF">NCTC13159_01329</name>
</gene>
<dbReference type="CDD" id="cd00657">
    <property type="entry name" value="Ferritin_like"/>
    <property type="match status" value="1"/>
</dbReference>
<feature type="region of interest" description="Disordered" evidence="3">
    <location>
        <begin position="1"/>
        <end position="34"/>
    </location>
</feature>
<dbReference type="Pfam" id="PF00210">
    <property type="entry name" value="Ferritin"/>
    <property type="match status" value="1"/>
</dbReference>
<dbReference type="PANTHER" id="PTHR30295">
    <property type="entry name" value="BACTERIOFERRITIN"/>
    <property type="match status" value="1"/>
</dbReference>
<proteinExistence type="predicted"/>
<evidence type="ECO:0000256" key="2">
    <source>
        <dbReference type="ARBA" id="ARBA00023004"/>
    </source>
</evidence>
<dbReference type="Gene3D" id="1.20.1260.10">
    <property type="match status" value="1"/>
</dbReference>
<dbReference type="AlphaFoldDB" id="A0AAJ5CZQ8"/>
<dbReference type="InterPro" id="IPR009040">
    <property type="entry name" value="Ferritin-like_diiron"/>
</dbReference>
<keyword evidence="2" id="KW-0408">Iron</keyword>
<protein>
    <submittedName>
        <fullName evidence="5">Bacterioferritin</fullName>
        <ecNumber evidence="5">1.16.3.1</ecNumber>
    </submittedName>
</protein>
<keyword evidence="1" id="KW-0409">Iron storage</keyword>
<keyword evidence="5" id="KW-0560">Oxidoreductase</keyword>
<dbReference type="InterPro" id="IPR008331">
    <property type="entry name" value="Ferritin_DPS_dom"/>
</dbReference>
<dbReference type="GO" id="GO:0006879">
    <property type="term" value="P:intracellular iron ion homeostasis"/>
    <property type="evidence" value="ECO:0007669"/>
    <property type="project" value="UniProtKB-KW"/>
</dbReference>
<accession>A0AAJ5CZQ8</accession>
<evidence type="ECO:0000256" key="1">
    <source>
        <dbReference type="ARBA" id="ARBA00022434"/>
    </source>
</evidence>
<dbReference type="PROSITE" id="PS50905">
    <property type="entry name" value="FERRITIN_LIKE"/>
    <property type="match status" value="1"/>
</dbReference>
<dbReference type="PANTHER" id="PTHR30295:SF1">
    <property type="entry name" value="DNA PROTECTION DURING STARVATION PROTEIN"/>
    <property type="match status" value="1"/>
</dbReference>
<dbReference type="GO" id="GO:0020037">
    <property type="term" value="F:heme binding"/>
    <property type="evidence" value="ECO:0007669"/>
    <property type="project" value="TreeGrafter"/>
</dbReference>
<sequence length="206" mass="23235">MHTAKHAKHHASPSADTGKHAMMGNGRSKPAGEDFQIDVRALRERAREHLDDGAVTEDYRADRDAVVHMLNEALATELVCVLRYKRHHFMATGIHAEPVAAEFAEHAAQEQAHADRIAARIVQLGGEPDFSPDGLSARSHAEYVPGQSLRDMIREDLVAERIAIESYREMIHYLGDRDTTTRRMLEEILAVEEEHADDMRDLLDRE</sequence>
<dbReference type="GO" id="GO:0004322">
    <property type="term" value="F:ferroxidase activity"/>
    <property type="evidence" value="ECO:0007669"/>
    <property type="project" value="UniProtKB-EC"/>
</dbReference>
<evidence type="ECO:0000259" key="4">
    <source>
        <dbReference type="PROSITE" id="PS50905"/>
    </source>
</evidence>
<feature type="compositionally biased region" description="Basic residues" evidence="3">
    <location>
        <begin position="1"/>
        <end position="11"/>
    </location>
</feature>
<dbReference type="EC" id="1.16.3.1" evidence="5"/>